<sequence length="489" mass="55001">MLARASRGGTATRCSDAWGSSTLLPFLYQTHTIQRRHFQPTTAHHDGHEQADGDPNQSTSSPTSSFRIVPVNTSSFRMVAASSGTRSPHTSPRPPTRPPSSRRERDRADAAEDHRGRPRHPSTDHVPFDRSGSAGSIGAPKTTITPGEKRVFEKLFTLKKDKPRRSKPGEQKDDDDDDDDESVESILESAVSRIHAQERPAKEFPAALKPMADEARARRERQSADAKEANRTAAIQRELDATNALLDAATSDVELLRALETHVLGRVVALNLEGTPKSEYERDVFRLHIRHRRKIRRQKVLARTSGFVNDRTGMLTVANQDDLEIMTVNFPDHLLHYMTISPEKFPGSLLSLNLLALLKRLGPAAFALGATTQLYNAHLRLLYSKFPFDLYAVVEVLEEMDRAVYPFDDDTEALLVEILRDAKKYVQRREGGPALEVMWRGAKMTRALQRVLEWRDEMGKRREEAALKRVREEETMREVALEVGALSPV</sequence>
<accession>A0A9W7SLG6</accession>
<dbReference type="PANTHER" id="PTHR39468">
    <property type="entry name" value="CHROMOSOME 7, WHOLE GENOME SHOTGUN SEQUENCE"/>
    <property type="match status" value="1"/>
</dbReference>
<feature type="compositionally biased region" description="Polar residues" evidence="1">
    <location>
        <begin position="55"/>
        <end position="67"/>
    </location>
</feature>
<dbReference type="GO" id="GO:0005739">
    <property type="term" value="C:mitochondrion"/>
    <property type="evidence" value="ECO:0007669"/>
    <property type="project" value="InterPro"/>
</dbReference>
<reference evidence="3 4" key="1">
    <citation type="journal article" date="2018" name="IMA Fungus">
        <title>IMA Genome-F 10: Nine draft genome sequences of Claviceps purpurea s.lat., including C. arundinis, C. humidiphila, and C. cf. spartinae, pseudomolecules for the pitch canker pathogen Fusarium circinatum, draft genome of Davidsoniella eucalypti, Grosmannia galeiformis, Quambalaria eucalypti, and Teratosphaeria destructans.</title>
        <authorList>
            <person name="Wingfield B.D."/>
            <person name="Liu M."/>
            <person name="Nguyen H.D."/>
            <person name="Lane F.A."/>
            <person name="Morgan S.W."/>
            <person name="De Vos L."/>
            <person name="Wilken P.M."/>
            <person name="Duong T.A."/>
            <person name="Aylward J."/>
            <person name="Coetzee M.P."/>
            <person name="Dadej K."/>
            <person name="De Beer Z.W."/>
            <person name="Findlay W."/>
            <person name="Havenga M."/>
            <person name="Kolarik M."/>
            <person name="Menzies J.G."/>
            <person name="Naidoo K."/>
            <person name="Pochopski O."/>
            <person name="Shoukouhi P."/>
            <person name="Santana Q.C."/>
            <person name="Seifert K.A."/>
            <person name="Soal N."/>
            <person name="Steenkamp E.T."/>
            <person name="Tatham C.T."/>
            <person name="van der Nest M.A."/>
            <person name="Wingfield M.J."/>
        </authorList>
    </citation>
    <scope>NUCLEOTIDE SEQUENCE [LARGE SCALE GENOMIC DNA]</scope>
    <source>
        <strain evidence="3">CMW44962</strain>
    </source>
</reference>
<dbReference type="Pfam" id="PF19189">
    <property type="entry name" value="Mtf2"/>
    <property type="match status" value="1"/>
</dbReference>
<gene>
    <name evidence="3" type="ORF">Tdes44962_MAKER04840</name>
</gene>
<proteinExistence type="predicted"/>
<dbReference type="InterPro" id="IPR040009">
    <property type="entry name" value="Mtf2/C5D6.12-like"/>
</dbReference>
<dbReference type="PANTHER" id="PTHR39468:SF1">
    <property type="entry name" value="MTF2-LIKE C-TERMINAL DOMAIN-CONTAINING PROTEIN"/>
    <property type="match status" value="1"/>
</dbReference>
<evidence type="ECO:0000256" key="1">
    <source>
        <dbReference type="SAM" id="MobiDB-lite"/>
    </source>
</evidence>
<evidence type="ECO:0000313" key="3">
    <source>
        <dbReference type="EMBL" id="KAH9822046.1"/>
    </source>
</evidence>
<feature type="compositionally biased region" description="Basic and acidic residues" evidence="1">
    <location>
        <begin position="211"/>
        <end position="230"/>
    </location>
</feature>
<feature type="compositionally biased region" description="Basic and acidic residues" evidence="1">
    <location>
        <begin position="101"/>
        <end position="128"/>
    </location>
</feature>
<dbReference type="OrthoDB" id="2444174at2759"/>
<feature type="compositionally biased region" description="Basic and acidic residues" evidence="1">
    <location>
        <begin position="147"/>
        <end position="160"/>
    </location>
</feature>
<name>A0A9W7SLG6_9PEZI</name>
<dbReference type="EMBL" id="RIBY02002234">
    <property type="protein sequence ID" value="KAH9822046.1"/>
    <property type="molecule type" value="Genomic_DNA"/>
</dbReference>
<protein>
    <recommendedName>
        <fullName evidence="2">Mtf2-like C-terminal domain-containing protein</fullName>
    </recommendedName>
</protein>
<organism evidence="3 4">
    <name type="scientific">Teratosphaeria destructans</name>
    <dbReference type="NCBI Taxonomy" id="418781"/>
    <lineage>
        <taxon>Eukaryota</taxon>
        <taxon>Fungi</taxon>
        <taxon>Dikarya</taxon>
        <taxon>Ascomycota</taxon>
        <taxon>Pezizomycotina</taxon>
        <taxon>Dothideomycetes</taxon>
        <taxon>Dothideomycetidae</taxon>
        <taxon>Mycosphaerellales</taxon>
        <taxon>Teratosphaeriaceae</taxon>
        <taxon>Teratosphaeria</taxon>
    </lineage>
</organism>
<feature type="region of interest" description="Disordered" evidence="1">
    <location>
        <begin position="41"/>
        <end position="67"/>
    </location>
</feature>
<dbReference type="Proteomes" id="UP001138500">
    <property type="component" value="Unassembled WGS sequence"/>
</dbReference>
<evidence type="ECO:0000313" key="4">
    <source>
        <dbReference type="Proteomes" id="UP001138500"/>
    </source>
</evidence>
<dbReference type="AlphaFoldDB" id="A0A9W7SLG6"/>
<dbReference type="InterPro" id="IPR043837">
    <property type="entry name" value="Mtf2-like_C"/>
</dbReference>
<evidence type="ECO:0000259" key="2">
    <source>
        <dbReference type="Pfam" id="PF19189"/>
    </source>
</evidence>
<keyword evidence="4" id="KW-1185">Reference proteome</keyword>
<feature type="compositionally biased region" description="Acidic residues" evidence="1">
    <location>
        <begin position="172"/>
        <end position="183"/>
    </location>
</feature>
<comment type="caution">
    <text evidence="3">The sequence shown here is derived from an EMBL/GenBank/DDBJ whole genome shotgun (WGS) entry which is preliminary data.</text>
</comment>
<feature type="region of interest" description="Disordered" evidence="1">
    <location>
        <begin position="79"/>
        <end position="231"/>
    </location>
</feature>
<reference evidence="3 4" key="2">
    <citation type="journal article" date="2021" name="Curr. Genet.">
        <title>Genetic response to nitrogen starvation in the aggressive Eucalyptus foliar pathogen Teratosphaeria destructans.</title>
        <authorList>
            <person name="Havenga M."/>
            <person name="Wingfield B.D."/>
            <person name="Wingfield M.J."/>
            <person name="Dreyer L.L."/>
            <person name="Roets F."/>
            <person name="Aylward J."/>
        </authorList>
    </citation>
    <scope>NUCLEOTIDE SEQUENCE [LARGE SCALE GENOMIC DNA]</scope>
    <source>
        <strain evidence="3">CMW44962</strain>
    </source>
</reference>
<feature type="domain" description="Mtf2-like C-terminal" evidence="2">
    <location>
        <begin position="239"/>
        <end position="439"/>
    </location>
</feature>